<organism evidence="3 4">
    <name type="scientific">Thlaspi arvense</name>
    <name type="common">Field penny-cress</name>
    <dbReference type="NCBI Taxonomy" id="13288"/>
    <lineage>
        <taxon>Eukaryota</taxon>
        <taxon>Viridiplantae</taxon>
        <taxon>Streptophyta</taxon>
        <taxon>Embryophyta</taxon>
        <taxon>Tracheophyta</taxon>
        <taxon>Spermatophyta</taxon>
        <taxon>Magnoliopsida</taxon>
        <taxon>eudicotyledons</taxon>
        <taxon>Gunneridae</taxon>
        <taxon>Pentapetalae</taxon>
        <taxon>rosids</taxon>
        <taxon>malvids</taxon>
        <taxon>Brassicales</taxon>
        <taxon>Brassicaceae</taxon>
        <taxon>Thlaspideae</taxon>
        <taxon>Thlaspi</taxon>
    </lineage>
</organism>
<feature type="domain" description="Transposase MuDR plant" evidence="2">
    <location>
        <begin position="101"/>
        <end position="153"/>
    </location>
</feature>
<proteinExistence type="predicted"/>
<evidence type="ECO:0000259" key="2">
    <source>
        <dbReference type="Pfam" id="PF03108"/>
    </source>
</evidence>
<feature type="compositionally biased region" description="Acidic residues" evidence="1">
    <location>
        <begin position="1"/>
        <end position="20"/>
    </location>
</feature>
<sequence>MADKTDEEEEKSDACSEDEEKSSIIDRCDEDEAESSIAIEFHKDDIHSLTFVESGEDEKESGYVDGSYGSSSDISIHGEFEEPLTDGLEISKTTTQTLESIKVGQLYSSKVELHRKLRLVTILQNFDFVTYKSTKYLLVLKCYVAGCSWKIRA</sequence>
<dbReference type="Pfam" id="PF03108">
    <property type="entry name" value="DBD_Tnp_Mut"/>
    <property type="match status" value="1"/>
</dbReference>
<name>A0AAU9T8F3_THLAR</name>
<evidence type="ECO:0000313" key="3">
    <source>
        <dbReference type="EMBL" id="CAH2078933.1"/>
    </source>
</evidence>
<evidence type="ECO:0000256" key="1">
    <source>
        <dbReference type="SAM" id="MobiDB-lite"/>
    </source>
</evidence>
<dbReference type="Proteomes" id="UP000836841">
    <property type="component" value="Chromosome 7"/>
</dbReference>
<feature type="region of interest" description="Disordered" evidence="1">
    <location>
        <begin position="1"/>
        <end position="30"/>
    </location>
</feature>
<dbReference type="InterPro" id="IPR004332">
    <property type="entry name" value="Transposase_MuDR"/>
</dbReference>
<keyword evidence="4" id="KW-1185">Reference proteome</keyword>
<protein>
    <recommendedName>
        <fullName evidence="2">Transposase MuDR plant domain-containing protein</fullName>
    </recommendedName>
</protein>
<reference evidence="3 4" key="1">
    <citation type="submission" date="2022-03" db="EMBL/GenBank/DDBJ databases">
        <authorList>
            <person name="Nunn A."/>
            <person name="Chopra R."/>
            <person name="Nunn A."/>
            <person name="Contreras Garrido A."/>
        </authorList>
    </citation>
    <scope>NUCLEOTIDE SEQUENCE [LARGE SCALE GENOMIC DNA]</scope>
</reference>
<dbReference type="EMBL" id="OU466863">
    <property type="protein sequence ID" value="CAH2078933.1"/>
    <property type="molecule type" value="Genomic_DNA"/>
</dbReference>
<dbReference type="AlphaFoldDB" id="A0AAU9T8F3"/>
<accession>A0AAU9T8F3</accession>
<gene>
    <name evidence="3" type="ORF">TAV2_LOCUS22782</name>
</gene>
<evidence type="ECO:0000313" key="4">
    <source>
        <dbReference type="Proteomes" id="UP000836841"/>
    </source>
</evidence>